<dbReference type="InterPro" id="IPR000515">
    <property type="entry name" value="MetI-like"/>
</dbReference>
<dbReference type="RefSeq" id="WP_344136283.1">
    <property type="nucleotide sequence ID" value="NZ_BAAALT010000180.1"/>
</dbReference>
<accession>A0ABN2MCW8</accession>
<keyword evidence="5" id="KW-0762">Sugar transport</keyword>
<keyword evidence="4" id="KW-1003">Cell membrane</keyword>
<evidence type="ECO:0000256" key="6">
    <source>
        <dbReference type="ARBA" id="ARBA00022692"/>
    </source>
</evidence>
<organism evidence="11 12">
    <name type="scientific">Luedemannella flava</name>
    <dbReference type="NCBI Taxonomy" id="349316"/>
    <lineage>
        <taxon>Bacteria</taxon>
        <taxon>Bacillati</taxon>
        <taxon>Actinomycetota</taxon>
        <taxon>Actinomycetes</taxon>
        <taxon>Micromonosporales</taxon>
        <taxon>Micromonosporaceae</taxon>
        <taxon>Luedemannella</taxon>
    </lineage>
</organism>
<feature type="transmembrane region" description="Helical" evidence="9">
    <location>
        <begin position="241"/>
        <end position="262"/>
    </location>
</feature>
<evidence type="ECO:0000313" key="11">
    <source>
        <dbReference type="EMBL" id="GAA1821260.1"/>
    </source>
</evidence>
<gene>
    <name evidence="11" type="ORF">GCM10009682_46760</name>
</gene>
<dbReference type="InterPro" id="IPR035906">
    <property type="entry name" value="MetI-like_sf"/>
</dbReference>
<keyword evidence="3 9" id="KW-0813">Transport</keyword>
<dbReference type="CDD" id="cd06261">
    <property type="entry name" value="TM_PBP2"/>
    <property type="match status" value="1"/>
</dbReference>
<feature type="transmembrane region" description="Helical" evidence="9">
    <location>
        <begin position="12"/>
        <end position="33"/>
    </location>
</feature>
<evidence type="ECO:0000259" key="10">
    <source>
        <dbReference type="PROSITE" id="PS50928"/>
    </source>
</evidence>
<comment type="caution">
    <text evidence="11">The sequence shown here is derived from an EMBL/GenBank/DDBJ whole genome shotgun (WGS) entry which is preliminary data.</text>
</comment>
<dbReference type="PANTHER" id="PTHR32243">
    <property type="entry name" value="MALTOSE TRANSPORT SYSTEM PERMEASE-RELATED"/>
    <property type="match status" value="1"/>
</dbReference>
<name>A0ABN2MCW8_9ACTN</name>
<protein>
    <submittedName>
        <fullName evidence="11">ABC transporter permease subunit</fullName>
    </submittedName>
</protein>
<dbReference type="Proteomes" id="UP001500218">
    <property type="component" value="Unassembled WGS sequence"/>
</dbReference>
<dbReference type="Gene3D" id="1.10.3720.10">
    <property type="entry name" value="MetI-like"/>
    <property type="match status" value="1"/>
</dbReference>
<proteinExistence type="inferred from homology"/>
<dbReference type="PROSITE" id="PS50928">
    <property type="entry name" value="ABC_TM1"/>
    <property type="match status" value="1"/>
</dbReference>
<comment type="subcellular location">
    <subcellularLocation>
        <location evidence="1 9">Cell membrane</location>
        <topology evidence="1 9">Multi-pass membrane protein</topology>
    </subcellularLocation>
</comment>
<comment type="similarity">
    <text evidence="2">Belongs to the binding-protein-dependent transport system permease family. MalFG subfamily.</text>
</comment>
<dbReference type="PANTHER" id="PTHR32243:SF50">
    <property type="entry name" value="MALTOSE_MALTODEXTRIN TRANSPORT SYSTEM PERMEASE PROTEIN MALG"/>
    <property type="match status" value="1"/>
</dbReference>
<evidence type="ECO:0000313" key="12">
    <source>
        <dbReference type="Proteomes" id="UP001500218"/>
    </source>
</evidence>
<dbReference type="InterPro" id="IPR050901">
    <property type="entry name" value="BP-dep_ABC_trans_perm"/>
</dbReference>
<feature type="transmembrane region" description="Helical" evidence="9">
    <location>
        <begin position="108"/>
        <end position="127"/>
    </location>
</feature>
<evidence type="ECO:0000256" key="8">
    <source>
        <dbReference type="ARBA" id="ARBA00023136"/>
    </source>
</evidence>
<feature type="transmembrane region" description="Helical" evidence="9">
    <location>
        <begin position="139"/>
        <end position="162"/>
    </location>
</feature>
<feature type="domain" description="ABC transmembrane type-1" evidence="10">
    <location>
        <begin position="71"/>
        <end position="262"/>
    </location>
</feature>
<dbReference type="SUPFAM" id="SSF161098">
    <property type="entry name" value="MetI-like"/>
    <property type="match status" value="1"/>
</dbReference>
<reference evidence="11 12" key="1">
    <citation type="journal article" date="2019" name="Int. J. Syst. Evol. Microbiol.">
        <title>The Global Catalogue of Microorganisms (GCM) 10K type strain sequencing project: providing services to taxonomists for standard genome sequencing and annotation.</title>
        <authorList>
            <consortium name="The Broad Institute Genomics Platform"/>
            <consortium name="The Broad Institute Genome Sequencing Center for Infectious Disease"/>
            <person name="Wu L."/>
            <person name="Ma J."/>
        </authorList>
    </citation>
    <scope>NUCLEOTIDE SEQUENCE [LARGE SCALE GENOMIC DNA]</scope>
    <source>
        <strain evidence="11 12">JCM 13250</strain>
    </source>
</reference>
<evidence type="ECO:0000256" key="3">
    <source>
        <dbReference type="ARBA" id="ARBA00022448"/>
    </source>
</evidence>
<keyword evidence="12" id="KW-1185">Reference proteome</keyword>
<keyword evidence="7 9" id="KW-1133">Transmembrane helix</keyword>
<evidence type="ECO:0000256" key="1">
    <source>
        <dbReference type="ARBA" id="ARBA00004651"/>
    </source>
</evidence>
<dbReference type="Pfam" id="PF00528">
    <property type="entry name" value="BPD_transp_1"/>
    <property type="match status" value="1"/>
</dbReference>
<evidence type="ECO:0000256" key="5">
    <source>
        <dbReference type="ARBA" id="ARBA00022597"/>
    </source>
</evidence>
<evidence type="ECO:0000256" key="7">
    <source>
        <dbReference type="ARBA" id="ARBA00022989"/>
    </source>
</evidence>
<keyword evidence="6 9" id="KW-0812">Transmembrane</keyword>
<sequence>MSSKRSPLKSIALHATLITASVIALAPIVWVFLTSLKPRDAWQSTEVKLFVQPSLDNYTQVLTETNFLRWFTNSIVVALFTTLIAVGLAATTGYALSRLKFPGHRTFAMLLLVVQMFPAAILIVPFYNLMAKLDLLNSYAGLVLAYVTVAVPFCAWMLRGYFSTIPVEIDEAGLMDGLSPFGAFVRLVLPLARPGIAVAGFYSFLTAWGEIAYASTFLVGDEKLTLAAGLQQFVGQFKAEWGLMTAAAVLITIPAAIVFLTVQRNLVAGLTAGGTKS</sequence>
<feature type="transmembrane region" description="Helical" evidence="9">
    <location>
        <begin position="75"/>
        <end position="96"/>
    </location>
</feature>
<dbReference type="EMBL" id="BAAALT010000180">
    <property type="protein sequence ID" value="GAA1821260.1"/>
    <property type="molecule type" value="Genomic_DNA"/>
</dbReference>
<evidence type="ECO:0000256" key="4">
    <source>
        <dbReference type="ARBA" id="ARBA00022475"/>
    </source>
</evidence>
<evidence type="ECO:0000256" key="2">
    <source>
        <dbReference type="ARBA" id="ARBA00009047"/>
    </source>
</evidence>
<keyword evidence="8 9" id="KW-0472">Membrane</keyword>
<evidence type="ECO:0000256" key="9">
    <source>
        <dbReference type="RuleBase" id="RU363032"/>
    </source>
</evidence>